<dbReference type="GO" id="GO:0015095">
    <property type="term" value="F:magnesium ion transmembrane transporter activity"/>
    <property type="evidence" value="ECO:0007669"/>
    <property type="project" value="UniProtKB-UniRule"/>
</dbReference>
<keyword evidence="4 8" id="KW-1003">Cell membrane</keyword>
<dbReference type="InterPro" id="IPR004488">
    <property type="entry name" value="Mg/Co-transport_prot_CorA"/>
</dbReference>
<gene>
    <name evidence="8 9" type="primary">corA</name>
    <name evidence="9" type="ORF">C2R22_10390</name>
</gene>
<evidence type="ECO:0000256" key="4">
    <source>
        <dbReference type="ARBA" id="ARBA00022475"/>
    </source>
</evidence>
<dbReference type="KEGG" id="srub:C2R22_10390"/>
<dbReference type="InterPro" id="IPR045863">
    <property type="entry name" value="CorA_TM1_TM2"/>
</dbReference>
<dbReference type="Pfam" id="PF01544">
    <property type="entry name" value="CorA"/>
    <property type="match status" value="1"/>
</dbReference>
<keyword evidence="10" id="KW-1185">Reference proteome</keyword>
<evidence type="ECO:0000313" key="9">
    <source>
        <dbReference type="EMBL" id="AUV82007.1"/>
    </source>
</evidence>
<dbReference type="SUPFAM" id="SSF144083">
    <property type="entry name" value="Magnesium transport protein CorA, transmembrane region"/>
    <property type="match status" value="1"/>
</dbReference>
<name>A0A2I8VJ92_9EURY</name>
<dbReference type="GO" id="GO:0050897">
    <property type="term" value="F:cobalt ion binding"/>
    <property type="evidence" value="ECO:0007669"/>
    <property type="project" value="TreeGrafter"/>
</dbReference>
<evidence type="ECO:0000256" key="5">
    <source>
        <dbReference type="ARBA" id="ARBA00022692"/>
    </source>
</evidence>
<keyword evidence="5 8" id="KW-0812">Transmembrane</keyword>
<keyword evidence="6 8" id="KW-1133">Transmembrane helix</keyword>
<sequence>MTVGAVVYTEAGVDTYDGADLERARDADGTTWVRAWDATPGELDRVASVFGIHHLSVEDIQRDIRPKTEEFSSHTFVLVKTASLRTGETTFREELRTQQIGLFIGRDWLVTMSTVGTDAVESVWRSIQRGDVRTLRLGPDFAAYRVIDRIVDEYFVVLDETEDLIEEIEDGVLAGPSEEVLVALNDVRRDLLSVRKVLWPTREAAAILARGDPDYVQPSTEKYYRDVYDHLVQLVDLTETYRDLARGARDIYLNSLSQSTNEVMKTLTVVATILLPLTFIVGIYGMNFSGGPYNMPELGWRFGYPAVMFGMASVTAILVAYFRQQRWL</sequence>
<evidence type="ECO:0000256" key="7">
    <source>
        <dbReference type="ARBA" id="ARBA00023136"/>
    </source>
</evidence>
<dbReference type="FunFam" id="1.20.58.340:FF:000012">
    <property type="entry name" value="Magnesium transport protein CorA"/>
    <property type="match status" value="1"/>
</dbReference>
<dbReference type="AlphaFoldDB" id="A0A2I8VJ92"/>
<dbReference type="CDD" id="cd12828">
    <property type="entry name" value="TmCorA-like_1"/>
    <property type="match status" value="1"/>
</dbReference>
<dbReference type="NCBIfam" id="TIGR00383">
    <property type="entry name" value="corA"/>
    <property type="match status" value="1"/>
</dbReference>
<dbReference type="PANTHER" id="PTHR46494">
    <property type="entry name" value="CORA FAMILY METAL ION TRANSPORTER (EUROFUNG)"/>
    <property type="match status" value="1"/>
</dbReference>
<organism evidence="9 10">
    <name type="scientific">Salinigranum rubrum</name>
    <dbReference type="NCBI Taxonomy" id="755307"/>
    <lineage>
        <taxon>Archaea</taxon>
        <taxon>Methanobacteriati</taxon>
        <taxon>Methanobacteriota</taxon>
        <taxon>Stenosarchaea group</taxon>
        <taxon>Halobacteria</taxon>
        <taxon>Halobacteriales</taxon>
        <taxon>Haloferacaceae</taxon>
        <taxon>Salinigranum</taxon>
    </lineage>
</organism>
<dbReference type="GeneID" id="35592503"/>
<evidence type="ECO:0000313" key="10">
    <source>
        <dbReference type="Proteomes" id="UP000236584"/>
    </source>
</evidence>
<dbReference type="InterPro" id="IPR002523">
    <property type="entry name" value="MgTranspt_CorA/ZnTranspt_ZntB"/>
</dbReference>
<keyword evidence="8" id="KW-0406">Ion transport</keyword>
<evidence type="ECO:0000256" key="3">
    <source>
        <dbReference type="ARBA" id="ARBA00022448"/>
    </source>
</evidence>
<feature type="transmembrane region" description="Helical" evidence="8">
    <location>
        <begin position="302"/>
        <end position="322"/>
    </location>
</feature>
<comment type="similarity">
    <text evidence="2 8">Belongs to the CorA metal ion transporter (MIT) (TC 1.A.35) family.</text>
</comment>
<dbReference type="GO" id="GO:0015087">
    <property type="term" value="F:cobalt ion transmembrane transporter activity"/>
    <property type="evidence" value="ECO:0007669"/>
    <property type="project" value="UniProtKB-UniRule"/>
</dbReference>
<dbReference type="RefSeq" id="WP_103425696.1">
    <property type="nucleotide sequence ID" value="NZ_CP026309.1"/>
</dbReference>
<evidence type="ECO:0000256" key="2">
    <source>
        <dbReference type="ARBA" id="ARBA00009765"/>
    </source>
</evidence>
<dbReference type="Gene3D" id="3.30.460.20">
    <property type="entry name" value="CorA soluble domain-like"/>
    <property type="match status" value="1"/>
</dbReference>
<dbReference type="Gene3D" id="1.20.58.340">
    <property type="entry name" value="Magnesium transport protein CorA, transmembrane region"/>
    <property type="match status" value="2"/>
</dbReference>
<evidence type="ECO:0000256" key="6">
    <source>
        <dbReference type="ARBA" id="ARBA00022989"/>
    </source>
</evidence>
<dbReference type="SUPFAM" id="SSF143865">
    <property type="entry name" value="CorA soluble domain-like"/>
    <property type="match status" value="1"/>
</dbReference>
<keyword evidence="7 8" id="KW-0472">Membrane</keyword>
<proteinExistence type="inferred from homology"/>
<keyword evidence="8" id="KW-0460">Magnesium</keyword>
<reference evidence="9 10" key="1">
    <citation type="submission" date="2018-01" db="EMBL/GenBank/DDBJ databases">
        <title>Complete genome sequence of Salinigranum rubrum GX10T, an extremely halophilic archaeon isolated from a marine solar saltern.</title>
        <authorList>
            <person name="Han S."/>
        </authorList>
    </citation>
    <scope>NUCLEOTIDE SEQUENCE [LARGE SCALE GENOMIC DNA]</scope>
    <source>
        <strain evidence="9 10">GX10</strain>
    </source>
</reference>
<dbReference type="OrthoDB" id="28779at2157"/>
<dbReference type="GO" id="GO:0000287">
    <property type="term" value="F:magnesium ion binding"/>
    <property type="evidence" value="ECO:0007669"/>
    <property type="project" value="TreeGrafter"/>
</dbReference>
<dbReference type="GO" id="GO:0005886">
    <property type="term" value="C:plasma membrane"/>
    <property type="evidence" value="ECO:0007669"/>
    <property type="project" value="UniProtKB-SubCell"/>
</dbReference>
<accession>A0A2I8VJ92</accession>
<comment type="function">
    <text evidence="8">Mediates influx of magnesium ions.</text>
</comment>
<evidence type="ECO:0000256" key="1">
    <source>
        <dbReference type="ARBA" id="ARBA00004651"/>
    </source>
</evidence>
<dbReference type="EMBL" id="CP026309">
    <property type="protein sequence ID" value="AUV82007.1"/>
    <property type="molecule type" value="Genomic_DNA"/>
</dbReference>
<dbReference type="PANTHER" id="PTHR46494:SF1">
    <property type="entry name" value="CORA FAMILY METAL ION TRANSPORTER (EUROFUNG)"/>
    <property type="match status" value="1"/>
</dbReference>
<dbReference type="InterPro" id="IPR045861">
    <property type="entry name" value="CorA_cytoplasmic_dom"/>
</dbReference>
<protein>
    <recommendedName>
        <fullName evidence="8">Magnesium transport protein CorA</fullName>
    </recommendedName>
</protein>
<evidence type="ECO:0000256" key="8">
    <source>
        <dbReference type="RuleBase" id="RU362010"/>
    </source>
</evidence>
<dbReference type="Proteomes" id="UP000236584">
    <property type="component" value="Chromosome"/>
</dbReference>
<keyword evidence="3 8" id="KW-0813">Transport</keyword>
<feature type="transmembrane region" description="Helical" evidence="8">
    <location>
        <begin position="267"/>
        <end position="290"/>
    </location>
</feature>
<comment type="subcellular location">
    <subcellularLocation>
        <location evidence="1">Cell membrane</location>
        <topology evidence="1">Multi-pass membrane protein</topology>
    </subcellularLocation>
    <subcellularLocation>
        <location evidence="8">Membrane</location>
        <topology evidence="8">Multi-pass membrane protein</topology>
    </subcellularLocation>
</comment>